<dbReference type="EMBL" id="UATL01000005">
    <property type="protein sequence ID" value="SPY43763.1"/>
    <property type="molecule type" value="Genomic_DNA"/>
</dbReference>
<dbReference type="InterPro" id="IPR032307">
    <property type="entry name" value="PepSY_TM-like_2"/>
</dbReference>
<proteinExistence type="predicted"/>
<dbReference type="RefSeq" id="WP_005305105.1">
    <property type="nucleotide sequence ID" value="NZ_CP073685.1"/>
</dbReference>
<protein>
    <submittedName>
        <fullName evidence="1">Uncharacterized iron-regulated membrane protein</fullName>
    </submittedName>
</protein>
<name>A0A2T3QJQ3_PHODM</name>
<evidence type="ECO:0000313" key="2">
    <source>
        <dbReference type="Proteomes" id="UP000251647"/>
    </source>
</evidence>
<dbReference type="Pfam" id="PF16357">
    <property type="entry name" value="PepSY_TM_like_2"/>
    <property type="match status" value="1"/>
</dbReference>
<evidence type="ECO:0000313" key="1">
    <source>
        <dbReference type="EMBL" id="SPY43763.1"/>
    </source>
</evidence>
<dbReference type="PANTHER" id="PTHR40115:SF1">
    <property type="entry name" value="INNER MEMBRANE PROTEIN WITH PEPSY TM HELIX"/>
    <property type="match status" value="1"/>
</dbReference>
<dbReference type="AlphaFoldDB" id="A0A2T3QJQ3"/>
<dbReference type="Proteomes" id="UP000251647">
    <property type="component" value="Unassembled WGS sequence"/>
</dbReference>
<reference evidence="1 2" key="1">
    <citation type="submission" date="2018-06" db="EMBL/GenBank/DDBJ databases">
        <authorList>
            <consortium name="Pathogen Informatics"/>
            <person name="Doyle S."/>
        </authorList>
    </citation>
    <scope>NUCLEOTIDE SEQUENCE [LARGE SCALE GENOMIC DNA]</scope>
    <source>
        <strain evidence="1 2">NCTC11647</strain>
    </source>
</reference>
<organism evidence="1 2">
    <name type="scientific">Photobacterium damselae</name>
    <dbReference type="NCBI Taxonomy" id="38293"/>
    <lineage>
        <taxon>Bacteria</taxon>
        <taxon>Pseudomonadati</taxon>
        <taxon>Pseudomonadota</taxon>
        <taxon>Gammaproteobacteria</taxon>
        <taxon>Vibrionales</taxon>
        <taxon>Vibrionaceae</taxon>
        <taxon>Photobacterium</taxon>
    </lineage>
</organism>
<sequence>MVLRSKGVQSWARRLHIYISMALLFVVLFFSITGITLNRPDWFVSNKPTVTEQVLSIPSEVVFVGDSFKPNQEGILRYLQQHADIAGHPSALDSYIESEDRELIEAEISFDYKGPGFSSSVFIEPLTQNVRIETTHYGLVAVLNDLHKGRNTGEIWKWFIDITALLMVVFVLTGVCLLLPKRKSLQLALRWTAFGSVISLAVFFLFVP</sequence>
<dbReference type="PANTHER" id="PTHR40115">
    <property type="entry name" value="INNER MEMBRANE PROTEIN WITH PEPSY TM HELIX"/>
    <property type="match status" value="1"/>
</dbReference>
<dbReference type="OrthoDB" id="27171at2"/>
<accession>A0A2T3QJQ3</accession>
<gene>
    <name evidence="1" type="ORF">NCTC11647_02695</name>
</gene>